<dbReference type="AlphaFoldDB" id="A0A397JGD2"/>
<proteinExistence type="predicted"/>
<evidence type="ECO:0000313" key="3">
    <source>
        <dbReference type="Proteomes" id="UP000266861"/>
    </source>
</evidence>
<reference evidence="2 3" key="1">
    <citation type="submission" date="2018-08" db="EMBL/GenBank/DDBJ databases">
        <title>Genome and evolution of the arbuscular mycorrhizal fungus Diversispora epigaea (formerly Glomus versiforme) and its bacterial endosymbionts.</title>
        <authorList>
            <person name="Sun X."/>
            <person name="Fei Z."/>
            <person name="Harrison M."/>
        </authorList>
    </citation>
    <scope>NUCLEOTIDE SEQUENCE [LARGE SCALE GENOMIC DNA]</scope>
    <source>
        <strain evidence="2 3">IT104</strain>
    </source>
</reference>
<dbReference type="OrthoDB" id="2425383at2759"/>
<evidence type="ECO:0000256" key="1">
    <source>
        <dbReference type="SAM" id="MobiDB-lite"/>
    </source>
</evidence>
<feature type="compositionally biased region" description="Basic and acidic residues" evidence="1">
    <location>
        <begin position="23"/>
        <end position="32"/>
    </location>
</feature>
<organism evidence="2 3">
    <name type="scientific">Diversispora epigaea</name>
    <dbReference type="NCBI Taxonomy" id="1348612"/>
    <lineage>
        <taxon>Eukaryota</taxon>
        <taxon>Fungi</taxon>
        <taxon>Fungi incertae sedis</taxon>
        <taxon>Mucoromycota</taxon>
        <taxon>Glomeromycotina</taxon>
        <taxon>Glomeromycetes</taxon>
        <taxon>Diversisporales</taxon>
        <taxon>Diversisporaceae</taxon>
        <taxon>Diversispora</taxon>
    </lineage>
</organism>
<feature type="region of interest" description="Disordered" evidence="1">
    <location>
        <begin position="1"/>
        <end position="49"/>
    </location>
</feature>
<evidence type="ECO:0000313" key="2">
    <source>
        <dbReference type="EMBL" id="RHZ85026.1"/>
    </source>
</evidence>
<feature type="compositionally biased region" description="Polar residues" evidence="1">
    <location>
        <begin position="1"/>
        <end position="22"/>
    </location>
</feature>
<name>A0A397JGD2_9GLOM</name>
<protein>
    <submittedName>
        <fullName evidence="2">Uncharacterized protein</fullName>
    </submittedName>
</protein>
<comment type="caution">
    <text evidence="2">The sequence shown here is derived from an EMBL/GenBank/DDBJ whole genome shotgun (WGS) entry which is preliminary data.</text>
</comment>
<sequence>MSEVSITSTPSISLSHISNSEGKISEKVESLPETKVSIPPTFKPNNPVHTHANFRNKTLEQYPDLYWEGSDENDDYYGIIDESLCPLCKLDHDDDDGIEGRYEIGSYYIKCEQRGIEIEVTA</sequence>
<accession>A0A397JGD2</accession>
<gene>
    <name evidence="2" type="ORF">Glove_73g8</name>
</gene>
<keyword evidence="3" id="KW-1185">Reference proteome</keyword>
<dbReference type="EMBL" id="PQFF01000069">
    <property type="protein sequence ID" value="RHZ85026.1"/>
    <property type="molecule type" value="Genomic_DNA"/>
</dbReference>
<dbReference type="Proteomes" id="UP000266861">
    <property type="component" value="Unassembled WGS sequence"/>
</dbReference>